<dbReference type="PROSITE" id="PS00237">
    <property type="entry name" value="G_PROTEIN_RECEP_F1_1"/>
    <property type="match status" value="1"/>
</dbReference>
<feature type="transmembrane region" description="Helical" evidence="10">
    <location>
        <begin position="60"/>
        <end position="79"/>
    </location>
</feature>
<dbReference type="Proteomes" id="UP000053641">
    <property type="component" value="Unassembled WGS sequence"/>
</dbReference>
<organism evidence="12 13">
    <name type="scientific">Tinamus guttatus</name>
    <name type="common">White-throated tinamou</name>
    <dbReference type="NCBI Taxonomy" id="94827"/>
    <lineage>
        <taxon>Eukaryota</taxon>
        <taxon>Metazoa</taxon>
        <taxon>Chordata</taxon>
        <taxon>Craniata</taxon>
        <taxon>Vertebrata</taxon>
        <taxon>Euteleostomi</taxon>
        <taxon>Archelosauria</taxon>
        <taxon>Archosauria</taxon>
        <taxon>Dinosauria</taxon>
        <taxon>Saurischia</taxon>
        <taxon>Theropoda</taxon>
        <taxon>Coelurosauria</taxon>
        <taxon>Aves</taxon>
        <taxon>Palaeognathae</taxon>
        <taxon>Tinamiformes</taxon>
        <taxon>Tinamidae</taxon>
        <taxon>Tinamus</taxon>
    </lineage>
</organism>
<keyword evidence="4 10" id="KW-1133">Transmembrane helix</keyword>
<dbReference type="AlphaFoldDB" id="A0A099ZCG3"/>
<sequence length="281" mass="31721">CTVIFTIMATKDLHKPILVLFCNLAFSDLFTSSSGFWISLLFITNPDSTIFGSKDMLAPYAFYTISILSTIYNLVSIGIERYLAVAESIRTRFRVSRKHSLAAVLINWTLAFFFGCLPLIGWNCLHRENRLSILYSPLCVDYLIFTTIPNCVVAFIVPLFTYLSIIIILRKRKFKMKACGQATGTYKSAEIQVARTSVSIWLLALISYAPFFAGVLFDATNHQCPLELYPSTNIFRNCKAMLVTINCLGNPVIYTLKMKELRAKLKVLRCPSGNRMHACTV</sequence>
<keyword evidence="3 9" id="KW-0812">Transmembrane</keyword>
<dbReference type="SUPFAM" id="SSF81321">
    <property type="entry name" value="Family A G protein-coupled receptor-like"/>
    <property type="match status" value="1"/>
</dbReference>
<dbReference type="PANTHER" id="PTHR22750">
    <property type="entry name" value="G-PROTEIN COUPLED RECEPTOR"/>
    <property type="match status" value="1"/>
</dbReference>
<dbReference type="GO" id="GO:0005886">
    <property type="term" value="C:plasma membrane"/>
    <property type="evidence" value="ECO:0007669"/>
    <property type="project" value="UniProtKB-SubCell"/>
</dbReference>
<feature type="transmembrane region" description="Helical" evidence="10">
    <location>
        <begin position="142"/>
        <end position="169"/>
    </location>
</feature>
<feature type="transmembrane region" description="Helical" evidence="10">
    <location>
        <begin position="200"/>
        <end position="220"/>
    </location>
</feature>
<accession>A0A099ZCG3</accession>
<dbReference type="STRING" id="94827.A0A099ZCG3"/>
<evidence type="ECO:0000256" key="3">
    <source>
        <dbReference type="ARBA" id="ARBA00022692"/>
    </source>
</evidence>
<feature type="transmembrane region" description="Helical" evidence="10">
    <location>
        <begin position="17"/>
        <end position="40"/>
    </location>
</feature>
<evidence type="ECO:0000256" key="4">
    <source>
        <dbReference type="ARBA" id="ARBA00022989"/>
    </source>
</evidence>
<evidence type="ECO:0000313" key="12">
    <source>
        <dbReference type="EMBL" id="KGL80144.1"/>
    </source>
</evidence>
<evidence type="ECO:0000256" key="8">
    <source>
        <dbReference type="ARBA" id="ARBA00023224"/>
    </source>
</evidence>
<keyword evidence="8 9" id="KW-0807">Transducer</keyword>
<dbReference type="Gene3D" id="1.20.1070.10">
    <property type="entry name" value="Rhodopsin 7-helix transmembrane proteins"/>
    <property type="match status" value="1"/>
</dbReference>
<protein>
    <submittedName>
        <fullName evidence="12">Lysophosphatidic acid receptor 1</fullName>
    </submittedName>
</protein>
<evidence type="ECO:0000256" key="2">
    <source>
        <dbReference type="ARBA" id="ARBA00022475"/>
    </source>
</evidence>
<feature type="non-terminal residue" evidence="12">
    <location>
        <position position="281"/>
    </location>
</feature>
<feature type="domain" description="G-protein coupled receptors family 1 profile" evidence="11">
    <location>
        <begin position="1"/>
        <end position="254"/>
    </location>
</feature>
<dbReference type="EMBL" id="KL892804">
    <property type="protein sequence ID" value="KGL80144.1"/>
    <property type="molecule type" value="Genomic_DNA"/>
</dbReference>
<evidence type="ECO:0000256" key="9">
    <source>
        <dbReference type="RuleBase" id="RU000688"/>
    </source>
</evidence>
<comment type="subcellular location">
    <subcellularLocation>
        <location evidence="1">Cell membrane</location>
        <topology evidence="1">Multi-pass membrane protein</topology>
    </subcellularLocation>
</comment>
<keyword evidence="13" id="KW-1185">Reference proteome</keyword>
<evidence type="ECO:0000256" key="7">
    <source>
        <dbReference type="ARBA" id="ARBA00023170"/>
    </source>
</evidence>
<keyword evidence="2" id="KW-1003">Cell membrane</keyword>
<feature type="non-terminal residue" evidence="12">
    <location>
        <position position="1"/>
    </location>
</feature>
<comment type="similarity">
    <text evidence="9">Belongs to the G-protein coupled receptor 1 family.</text>
</comment>
<keyword evidence="7 9" id="KW-0675">Receptor</keyword>
<name>A0A099ZCG3_TINGU</name>
<reference evidence="12 13" key="1">
    <citation type="submission" date="2014-06" db="EMBL/GenBank/DDBJ databases">
        <title>Genome evolution of avian class.</title>
        <authorList>
            <person name="Zhang G."/>
            <person name="Li C."/>
        </authorList>
    </citation>
    <scope>NUCLEOTIDE SEQUENCE [LARGE SCALE GENOMIC DNA]</scope>
    <source>
        <strain evidence="12">BGI_N309</strain>
    </source>
</reference>
<feature type="transmembrane region" description="Helical" evidence="10">
    <location>
        <begin position="100"/>
        <end position="122"/>
    </location>
</feature>
<feature type="transmembrane region" description="Helical" evidence="10">
    <location>
        <begin position="240"/>
        <end position="256"/>
    </location>
</feature>
<evidence type="ECO:0000256" key="6">
    <source>
        <dbReference type="ARBA" id="ARBA00023136"/>
    </source>
</evidence>
<evidence type="ECO:0000256" key="5">
    <source>
        <dbReference type="ARBA" id="ARBA00023040"/>
    </source>
</evidence>
<evidence type="ECO:0000256" key="10">
    <source>
        <dbReference type="SAM" id="Phobius"/>
    </source>
</evidence>
<dbReference type="PRINTS" id="PR00237">
    <property type="entry name" value="GPCRRHODOPSN"/>
</dbReference>
<gene>
    <name evidence="12" type="ORF">N309_07035</name>
</gene>
<proteinExistence type="inferred from homology"/>
<dbReference type="InterPro" id="IPR000276">
    <property type="entry name" value="GPCR_Rhodpsn"/>
</dbReference>
<evidence type="ECO:0000256" key="1">
    <source>
        <dbReference type="ARBA" id="ARBA00004651"/>
    </source>
</evidence>
<evidence type="ECO:0000313" key="13">
    <source>
        <dbReference type="Proteomes" id="UP000053641"/>
    </source>
</evidence>
<dbReference type="GO" id="GO:0004930">
    <property type="term" value="F:G protein-coupled receptor activity"/>
    <property type="evidence" value="ECO:0007669"/>
    <property type="project" value="UniProtKB-KW"/>
</dbReference>
<evidence type="ECO:0000259" key="11">
    <source>
        <dbReference type="PROSITE" id="PS50262"/>
    </source>
</evidence>
<keyword evidence="5 9" id="KW-0297">G-protein coupled receptor</keyword>
<keyword evidence="6 10" id="KW-0472">Membrane</keyword>
<dbReference type="PROSITE" id="PS50262">
    <property type="entry name" value="G_PROTEIN_RECEP_F1_2"/>
    <property type="match status" value="1"/>
</dbReference>
<dbReference type="Pfam" id="PF00001">
    <property type="entry name" value="7tm_1"/>
    <property type="match status" value="1"/>
</dbReference>
<dbReference type="InterPro" id="IPR017452">
    <property type="entry name" value="GPCR_Rhodpsn_7TM"/>
</dbReference>